<sequence length="129" mass="14445">MICAALHLDEGAILEHGVHEFGMTDDGHVHGEADEADPCFETASYNDVGGCLEEEKKDVEDVMDDAPLLGIHPRLHSHDDVRFMNVNSKYLYSLVIPVVFEICDQTFGTEECFFLGPRKQVGNMVIMKF</sequence>
<feature type="non-terminal residue" evidence="1">
    <location>
        <position position="1"/>
    </location>
</feature>
<name>A0AAQ3MKH1_VIGMU</name>
<dbReference type="AlphaFoldDB" id="A0AAQ3MKH1"/>
<keyword evidence="2" id="KW-1185">Reference proteome</keyword>
<evidence type="ECO:0000313" key="2">
    <source>
        <dbReference type="Proteomes" id="UP001374535"/>
    </source>
</evidence>
<protein>
    <submittedName>
        <fullName evidence="1">Uncharacterized protein</fullName>
    </submittedName>
</protein>
<organism evidence="1 2">
    <name type="scientific">Vigna mungo</name>
    <name type="common">Black gram</name>
    <name type="synonym">Phaseolus mungo</name>
    <dbReference type="NCBI Taxonomy" id="3915"/>
    <lineage>
        <taxon>Eukaryota</taxon>
        <taxon>Viridiplantae</taxon>
        <taxon>Streptophyta</taxon>
        <taxon>Embryophyta</taxon>
        <taxon>Tracheophyta</taxon>
        <taxon>Spermatophyta</taxon>
        <taxon>Magnoliopsida</taxon>
        <taxon>eudicotyledons</taxon>
        <taxon>Gunneridae</taxon>
        <taxon>Pentapetalae</taxon>
        <taxon>rosids</taxon>
        <taxon>fabids</taxon>
        <taxon>Fabales</taxon>
        <taxon>Fabaceae</taxon>
        <taxon>Papilionoideae</taxon>
        <taxon>50 kb inversion clade</taxon>
        <taxon>NPAAA clade</taxon>
        <taxon>indigoferoid/millettioid clade</taxon>
        <taxon>Phaseoleae</taxon>
        <taxon>Vigna</taxon>
    </lineage>
</organism>
<dbReference type="Proteomes" id="UP001374535">
    <property type="component" value="Chromosome 10"/>
</dbReference>
<gene>
    <name evidence="1" type="ORF">V8G54_031674</name>
</gene>
<evidence type="ECO:0000313" key="1">
    <source>
        <dbReference type="EMBL" id="WVY92586.1"/>
    </source>
</evidence>
<proteinExistence type="predicted"/>
<dbReference type="EMBL" id="CP144691">
    <property type="protein sequence ID" value="WVY92586.1"/>
    <property type="molecule type" value="Genomic_DNA"/>
</dbReference>
<accession>A0AAQ3MKH1</accession>
<reference evidence="1 2" key="1">
    <citation type="journal article" date="2023" name="Life. Sci Alliance">
        <title>Evolutionary insights into 3D genome organization and epigenetic landscape of Vigna mungo.</title>
        <authorList>
            <person name="Junaid A."/>
            <person name="Singh B."/>
            <person name="Bhatia S."/>
        </authorList>
    </citation>
    <scope>NUCLEOTIDE SEQUENCE [LARGE SCALE GENOMIC DNA]</scope>
    <source>
        <strain evidence="1">Urdbean</strain>
    </source>
</reference>